<sequence>MPAQFRYRFRVHDWRRERLRTNLWLVPALEAAVAAVLFAGTLKLDRVAYNGGLHFPSWVLSGSADGARQVLSTIAAAIITVAGLVFSITIVALTLASTQFGPRMLRNFIRDRGTQLTLGTFVATFLYTMLVLVAISPGPHGDFVPHLSVTVALALTLADLAMLIYFINHIARVIQLPHVIADIARELARAIEQEGTGDAVGVGGRERGLSPRELLERMATEGAPVLTPEPGYLQYLRHDRLIAIAHESHAVVHLLNRPGHFLVQGSPLALVWPPEAAPRVEAGLDRGQVTGPYRTLTQDISFGVDQLVEIAIRALSAAVNDTFTALTCIDWLGESLCRIGPGWHQQRVHRDTEGYVRLIAYQASYERLVQRAFEKIRQGGVGMPAVMIRQLDALAKLMERAGTADRRDLLLEQADLIVASCNASVPEAADREDVMRRYRALQELAKNEPLGMPGVPRFDPPEGG</sequence>
<keyword evidence="1" id="KW-1133">Transmembrane helix</keyword>
<dbReference type="InterPro" id="IPR018723">
    <property type="entry name" value="DUF2254_membrane"/>
</dbReference>
<feature type="transmembrane region" description="Helical" evidence="1">
    <location>
        <begin position="147"/>
        <end position="167"/>
    </location>
</feature>
<keyword evidence="1" id="KW-0812">Transmembrane</keyword>
<name>A0A931FBN6_9ACTN</name>
<dbReference type="Proteomes" id="UP000657385">
    <property type="component" value="Unassembled WGS sequence"/>
</dbReference>
<gene>
    <name evidence="2" type="ORF">I2501_12550</name>
</gene>
<feature type="transmembrane region" description="Helical" evidence="1">
    <location>
        <begin position="21"/>
        <end position="42"/>
    </location>
</feature>
<evidence type="ECO:0000313" key="3">
    <source>
        <dbReference type="Proteomes" id="UP000657385"/>
    </source>
</evidence>
<keyword evidence="3" id="KW-1185">Reference proteome</keyword>
<proteinExistence type="predicted"/>
<feature type="transmembrane region" description="Helical" evidence="1">
    <location>
        <begin position="70"/>
        <end position="95"/>
    </location>
</feature>
<feature type="transmembrane region" description="Helical" evidence="1">
    <location>
        <begin position="116"/>
        <end position="135"/>
    </location>
</feature>
<dbReference type="AlphaFoldDB" id="A0A931FBN6"/>
<reference evidence="2" key="1">
    <citation type="submission" date="2020-11" db="EMBL/GenBank/DDBJ databases">
        <title>Isolation and identification of active actinomycetes.</title>
        <authorList>
            <person name="Yu B."/>
        </authorList>
    </citation>
    <scope>NUCLEOTIDE SEQUENCE</scope>
    <source>
        <strain evidence="2">NEAU-YB345</strain>
    </source>
</reference>
<dbReference type="RefSeq" id="WP_196193993.1">
    <property type="nucleotide sequence ID" value="NZ_JADPRT010000004.1"/>
</dbReference>
<dbReference type="Pfam" id="PF10011">
    <property type="entry name" value="DUF2254"/>
    <property type="match status" value="1"/>
</dbReference>
<organism evidence="2 3">
    <name type="scientific">Streptacidiphilus fuscans</name>
    <dbReference type="NCBI Taxonomy" id="2789292"/>
    <lineage>
        <taxon>Bacteria</taxon>
        <taxon>Bacillati</taxon>
        <taxon>Actinomycetota</taxon>
        <taxon>Actinomycetes</taxon>
        <taxon>Kitasatosporales</taxon>
        <taxon>Streptomycetaceae</taxon>
        <taxon>Streptacidiphilus</taxon>
    </lineage>
</organism>
<accession>A0A931FBN6</accession>
<evidence type="ECO:0000313" key="2">
    <source>
        <dbReference type="EMBL" id="MBF9068852.1"/>
    </source>
</evidence>
<comment type="caution">
    <text evidence="2">The sequence shown here is derived from an EMBL/GenBank/DDBJ whole genome shotgun (WGS) entry which is preliminary data.</text>
</comment>
<dbReference type="EMBL" id="JADPRT010000004">
    <property type="protein sequence ID" value="MBF9068852.1"/>
    <property type="molecule type" value="Genomic_DNA"/>
</dbReference>
<evidence type="ECO:0000256" key="1">
    <source>
        <dbReference type="SAM" id="Phobius"/>
    </source>
</evidence>
<protein>
    <submittedName>
        <fullName evidence="2">DUF2254 domain-containing protein</fullName>
    </submittedName>
</protein>
<keyword evidence="1" id="KW-0472">Membrane</keyword>